<evidence type="ECO:0000313" key="3">
    <source>
        <dbReference type="Proteomes" id="UP000004198"/>
    </source>
</evidence>
<comment type="caution">
    <text evidence="2">The sequence shown here is derived from an EMBL/GenBank/DDBJ whole genome shotgun (WGS) entry which is preliminary data.</text>
</comment>
<organism evidence="2 3">
    <name type="scientific">Clostridium carboxidivorans P7</name>
    <dbReference type="NCBI Taxonomy" id="536227"/>
    <lineage>
        <taxon>Bacteria</taxon>
        <taxon>Bacillati</taxon>
        <taxon>Bacillota</taxon>
        <taxon>Clostridia</taxon>
        <taxon>Eubacteriales</taxon>
        <taxon>Clostridiaceae</taxon>
        <taxon>Clostridium</taxon>
    </lineage>
</organism>
<name>C6PNZ6_9CLOT</name>
<proteinExistence type="predicted"/>
<dbReference type="OrthoDB" id="2989509at2"/>
<reference evidence="2 3" key="1">
    <citation type="submission" date="2009-06" db="EMBL/GenBank/DDBJ databases">
        <title>The draft genome of Clostridium carboxidivorans P7.</title>
        <authorList>
            <consortium name="US DOE Joint Genome Institute (JGI-PGF)"/>
            <person name="Lucas S."/>
            <person name="Copeland A."/>
            <person name="Lapidus A."/>
            <person name="Glavina del Rio T."/>
            <person name="Tice H."/>
            <person name="Bruce D."/>
            <person name="Goodwin L."/>
            <person name="Pitluck S."/>
            <person name="Larimer F."/>
            <person name="Land M.L."/>
            <person name="Hauser L."/>
            <person name="Hemme C.L."/>
        </authorList>
    </citation>
    <scope>NUCLEOTIDE SEQUENCE [LARGE SCALE GENOMIC DNA]</scope>
    <source>
        <strain evidence="2 3">P7</strain>
    </source>
</reference>
<sequence>MNCHRNSKNKQNSHNHSPLKHMLHMVICCGLPLILVGLLPAISRLSPSASLVIGKITPFLCPLMMIFMIPMMIGNNKKSNCCDNKNADVDNKDLV</sequence>
<dbReference type="Proteomes" id="UP000004198">
    <property type="component" value="Unassembled WGS sequence"/>
</dbReference>
<dbReference type="EMBL" id="ACVI01000005">
    <property type="protein sequence ID" value="EET89074.1"/>
    <property type="molecule type" value="Genomic_DNA"/>
</dbReference>
<protein>
    <recommendedName>
        <fullName evidence="4">DUF2933 domain-containing protein</fullName>
    </recommendedName>
</protein>
<feature type="transmembrane region" description="Helical" evidence="1">
    <location>
        <begin position="21"/>
        <end position="42"/>
    </location>
</feature>
<keyword evidence="1" id="KW-0812">Transmembrane</keyword>
<dbReference type="PATRIC" id="fig|536227.13.peg.2187"/>
<dbReference type="AlphaFoldDB" id="C6PNZ6"/>
<keyword evidence="1" id="KW-1133">Transmembrane helix</keyword>
<accession>C6PNZ6</accession>
<gene>
    <name evidence="2" type="ORF">CcarbDRAFT_0513</name>
</gene>
<dbReference type="RefSeq" id="WP_007059398.1">
    <property type="nucleotide sequence ID" value="NZ_ACVI01000005.1"/>
</dbReference>
<dbReference type="KEGG" id="cck:Ccar_10465"/>
<feature type="transmembrane region" description="Helical" evidence="1">
    <location>
        <begin position="48"/>
        <end position="69"/>
    </location>
</feature>
<keyword evidence="1" id="KW-0472">Membrane</keyword>
<dbReference type="eggNOG" id="ENOG5033JV5">
    <property type="taxonomic scope" value="Bacteria"/>
</dbReference>
<evidence type="ECO:0008006" key="4">
    <source>
        <dbReference type="Google" id="ProtNLM"/>
    </source>
</evidence>
<evidence type="ECO:0000313" key="2">
    <source>
        <dbReference type="EMBL" id="EET89074.1"/>
    </source>
</evidence>
<keyword evidence="3" id="KW-1185">Reference proteome</keyword>
<evidence type="ECO:0000256" key="1">
    <source>
        <dbReference type="SAM" id="Phobius"/>
    </source>
</evidence>